<feature type="region of interest" description="Disordered" evidence="1">
    <location>
        <begin position="22"/>
        <end position="81"/>
    </location>
</feature>
<feature type="chain" id="PRO_5047347472" description="Cytochrome P460 domain-containing protein" evidence="2">
    <location>
        <begin position="20"/>
        <end position="244"/>
    </location>
</feature>
<evidence type="ECO:0000313" key="5">
    <source>
        <dbReference type="Proteomes" id="UP000616779"/>
    </source>
</evidence>
<gene>
    <name evidence="4" type="ORF">GC098_37460</name>
</gene>
<evidence type="ECO:0000256" key="1">
    <source>
        <dbReference type="SAM" id="MobiDB-lite"/>
    </source>
</evidence>
<dbReference type="RefSeq" id="WP_171649524.1">
    <property type="nucleotide sequence ID" value="NZ_WHOA01000250.1"/>
</dbReference>
<feature type="compositionally biased region" description="Polar residues" evidence="1">
    <location>
        <begin position="22"/>
        <end position="44"/>
    </location>
</feature>
<feature type="compositionally biased region" description="Polar residues" evidence="1">
    <location>
        <begin position="52"/>
        <end position="66"/>
    </location>
</feature>
<reference evidence="4 5" key="1">
    <citation type="submission" date="2019-10" db="EMBL/GenBank/DDBJ databases">
        <title>Description of Paenibacillus terrestris sp. nov.</title>
        <authorList>
            <person name="Carlier A."/>
            <person name="Qi S."/>
        </authorList>
    </citation>
    <scope>NUCLEOTIDE SEQUENCE [LARGE SCALE GENOMIC DNA]</scope>
    <source>
        <strain evidence="4 5">LMG 31458</strain>
    </source>
</reference>
<feature type="compositionally biased region" description="Basic and acidic residues" evidence="1">
    <location>
        <begin position="69"/>
        <end position="81"/>
    </location>
</feature>
<keyword evidence="2" id="KW-0732">Signal</keyword>
<keyword evidence="5" id="KW-1185">Reference proteome</keyword>
<evidence type="ECO:0000313" key="4">
    <source>
        <dbReference type="EMBL" id="NOU76988.1"/>
    </source>
</evidence>
<proteinExistence type="predicted"/>
<evidence type="ECO:0000256" key="2">
    <source>
        <dbReference type="SAM" id="SignalP"/>
    </source>
</evidence>
<accession>A0ABX1YAK4</accession>
<dbReference type="Gene3D" id="3.50.70.20">
    <property type="entry name" value="Cytochrome P460"/>
    <property type="match status" value="1"/>
</dbReference>
<dbReference type="EMBL" id="WHOA01000250">
    <property type="protein sequence ID" value="NOU76988.1"/>
    <property type="molecule type" value="Genomic_DNA"/>
</dbReference>
<dbReference type="InterPro" id="IPR038142">
    <property type="entry name" value="Cytochrome_P460_sp"/>
</dbReference>
<dbReference type="Proteomes" id="UP000616779">
    <property type="component" value="Unassembled WGS sequence"/>
</dbReference>
<dbReference type="PROSITE" id="PS51257">
    <property type="entry name" value="PROKAR_LIPOPROTEIN"/>
    <property type="match status" value="1"/>
</dbReference>
<feature type="signal peptide" evidence="2">
    <location>
        <begin position="1"/>
        <end position="19"/>
    </location>
</feature>
<name>A0ABX1YAK4_9BACL</name>
<sequence>MKKLLLLAFGLVTVFTFSACGSDNNDMTNSNRHAEQSATDSAMTDSGRETEPSGTDSAMTESTQQAEHPGTDSEQVKLPENYDKGVLYTTVNRGNAKELLYTSRETIEAVKTGKPFPSGTVLTLEIYRDGKLSDIFVSEKRAGWGDQNPPNKSNGDWRYQAFTADKSVNTKRNIESCISCHASQVRDDFVYTYNQMESFKLEDFTASQNNSTESRLADRELNALKAYMATLSSEKTSYDNKLWR</sequence>
<feature type="domain" description="Cytochrome P460" evidence="3">
    <location>
        <begin position="86"/>
        <end position="192"/>
    </location>
</feature>
<dbReference type="InterPro" id="IPR032033">
    <property type="entry name" value="Cytochrome_P460"/>
</dbReference>
<comment type="caution">
    <text evidence="4">The sequence shown here is derived from an EMBL/GenBank/DDBJ whole genome shotgun (WGS) entry which is preliminary data.</text>
</comment>
<organism evidence="4 5">
    <name type="scientific">Paenibacillus phytorum</name>
    <dbReference type="NCBI Taxonomy" id="2654977"/>
    <lineage>
        <taxon>Bacteria</taxon>
        <taxon>Bacillati</taxon>
        <taxon>Bacillota</taxon>
        <taxon>Bacilli</taxon>
        <taxon>Bacillales</taxon>
        <taxon>Paenibacillaceae</taxon>
        <taxon>Paenibacillus</taxon>
    </lineage>
</organism>
<dbReference type="CDD" id="cd20716">
    <property type="entry name" value="cyt_P460_fam"/>
    <property type="match status" value="1"/>
</dbReference>
<evidence type="ECO:0000259" key="3">
    <source>
        <dbReference type="Pfam" id="PF16694"/>
    </source>
</evidence>
<dbReference type="Pfam" id="PF16694">
    <property type="entry name" value="Cytochrome_P460"/>
    <property type="match status" value="1"/>
</dbReference>
<protein>
    <recommendedName>
        <fullName evidence="3">Cytochrome P460 domain-containing protein</fullName>
    </recommendedName>
</protein>